<dbReference type="RefSeq" id="WP_203824386.1">
    <property type="nucleotide sequence ID" value="NZ_BAAATY010000008.1"/>
</dbReference>
<comment type="caution">
    <text evidence="1">The sequence shown here is derived from an EMBL/GenBank/DDBJ whole genome shotgun (WGS) entry which is preliminary data.</text>
</comment>
<reference evidence="1 2" key="1">
    <citation type="submission" date="2021-01" db="EMBL/GenBank/DDBJ databases">
        <title>Whole genome shotgun sequence of Actinoplanes palleronii NBRC 14916.</title>
        <authorList>
            <person name="Komaki H."/>
            <person name="Tamura T."/>
        </authorList>
    </citation>
    <scope>NUCLEOTIDE SEQUENCE [LARGE SCALE GENOMIC DNA]</scope>
    <source>
        <strain evidence="1 2">NBRC 14916</strain>
    </source>
</reference>
<organism evidence="1 2">
    <name type="scientific">Actinoplanes palleronii</name>
    <dbReference type="NCBI Taxonomy" id="113570"/>
    <lineage>
        <taxon>Bacteria</taxon>
        <taxon>Bacillati</taxon>
        <taxon>Actinomycetota</taxon>
        <taxon>Actinomycetes</taxon>
        <taxon>Micromonosporales</taxon>
        <taxon>Micromonosporaceae</taxon>
        <taxon>Actinoplanes</taxon>
    </lineage>
</organism>
<evidence type="ECO:0000313" key="2">
    <source>
        <dbReference type="Proteomes" id="UP000624709"/>
    </source>
</evidence>
<dbReference type="Proteomes" id="UP000624709">
    <property type="component" value="Unassembled WGS sequence"/>
</dbReference>
<gene>
    <name evidence="1" type="ORF">Apa02nite_014990</name>
</gene>
<protein>
    <submittedName>
        <fullName evidence="1">Uncharacterized protein</fullName>
    </submittedName>
</protein>
<accession>A0ABQ4B3Z6</accession>
<proteinExistence type="predicted"/>
<keyword evidence="2" id="KW-1185">Reference proteome</keyword>
<name>A0ABQ4B3Z6_9ACTN</name>
<evidence type="ECO:0000313" key="1">
    <source>
        <dbReference type="EMBL" id="GIE65391.1"/>
    </source>
</evidence>
<dbReference type="EMBL" id="BOMS01000018">
    <property type="protein sequence ID" value="GIE65391.1"/>
    <property type="molecule type" value="Genomic_DNA"/>
</dbReference>
<sequence length="331" mass="35617">MTQLCVITGCRLRDQHLPGCVDEHCGGCLPRTAEEGYVCDTSIARAVSQLALIVDLAPDARAVAAGLVRRGAGGGGGKPGSRPPLNDGATDALDAIQNTLTTLAREIAETRGLQSPSALHGGPGVTDPLAKAASWLSDQMRWLRHALDDQGGPYAVTAFAEIADSAARMRGIVNGPTAQAYLGPCGESTQVETTTYSDTEPTYMDGAPCEGDVYGYRGARLGTCRTCGTTVDQDERRAWLDAQTRDRTYRASEIEHAYKVKAHTIRMWAARGLIHEHDRDLLGRPRYLLGDVLDLAALMAKRRAENEAKRLRRAAEQAAEMTMLDSARQGL</sequence>